<feature type="region of interest" description="Disordered" evidence="2">
    <location>
        <begin position="1"/>
        <end position="44"/>
    </location>
</feature>
<dbReference type="PANTHER" id="PTHR37035:SF2">
    <property type="entry name" value="C3H1-TYPE DOMAIN-CONTAINING PROTEIN"/>
    <property type="match status" value="1"/>
</dbReference>
<dbReference type="VEuPathDB" id="TriTrypDB:ADEAN_000587600"/>
<dbReference type="EMBL" id="LR877155">
    <property type="protein sequence ID" value="CAD2218388.1"/>
    <property type="molecule type" value="Genomic_DNA"/>
</dbReference>
<dbReference type="GO" id="GO:0008270">
    <property type="term" value="F:zinc ion binding"/>
    <property type="evidence" value="ECO:0007669"/>
    <property type="project" value="UniProtKB-KW"/>
</dbReference>
<protein>
    <recommendedName>
        <fullName evidence="3">C3H1-type domain-containing protein</fullName>
    </recommendedName>
</protein>
<evidence type="ECO:0000256" key="2">
    <source>
        <dbReference type="SAM" id="MobiDB-lite"/>
    </source>
</evidence>
<organism evidence="4 5">
    <name type="scientific">Angomonas deanei</name>
    <dbReference type="NCBI Taxonomy" id="59799"/>
    <lineage>
        <taxon>Eukaryota</taxon>
        <taxon>Discoba</taxon>
        <taxon>Euglenozoa</taxon>
        <taxon>Kinetoplastea</taxon>
        <taxon>Metakinetoplastina</taxon>
        <taxon>Trypanosomatida</taxon>
        <taxon>Trypanosomatidae</taxon>
        <taxon>Strigomonadinae</taxon>
        <taxon>Angomonas</taxon>
    </lineage>
</organism>
<evidence type="ECO:0000256" key="1">
    <source>
        <dbReference type="PROSITE-ProRule" id="PRU00723"/>
    </source>
</evidence>
<gene>
    <name evidence="4" type="ORF">ADEAN_000587600</name>
</gene>
<accession>A0A7G2CEQ6</accession>
<dbReference type="InterPro" id="IPR053125">
    <property type="entry name" value="RNA-bd_mRNA_stabilization_reg"/>
</dbReference>
<feature type="compositionally biased region" description="Low complexity" evidence="2">
    <location>
        <begin position="420"/>
        <end position="432"/>
    </location>
</feature>
<feature type="zinc finger region" description="C3H1-type" evidence="1">
    <location>
        <begin position="181"/>
        <end position="209"/>
    </location>
</feature>
<feature type="domain" description="C3H1-type" evidence="3">
    <location>
        <begin position="181"/>
        <end position="209"/>
    </location>
</feature>
<evidence type="ECO:0000313" key="4">
    <source>
        <dbReference type="EMBL" id="CAD2218388.1"/>
    </source>
</evidence>
<feature type="region of interest" description="Disordered" evidence="2">
    <location>
        <begin position="412"/>
        <end position="453"/>
    </location>
</feature>
<feature type="compositionally biased region" description="Low complexity" evidence="2">
    <location>
        <begin position="439"/>
        <end position="449"/>
    </location>
</feature>
<sequence length="495" mass="53430">MSNASRTDSPTSLKGSLLGLDTDSDHDTPPPLTRQGSTISVVDPQRRKLRVPVSAIKPTRGVNGRSSAPSLCLLYQAGRCRQGLRCYQLHAARDVVDRLRAEAEGINCCCQQHGDPYQPHLLRLLSSMVGGDEGRVQETLGWLRKNKYVSIMSGVAVPFDRLGYTTTVERIVRQEGTLVVLPPSVVCSLHGRPEGCRFGADCKFLHICREALHNELRGMVPVSAGPTVTTLQSNSHNTNNNNNNNNNNTVQPCPTGVVPLVGSNQSPGHYPVSPIEQPPPLVFSTMFERPPFGSLCSVSSTNSDRPAQFVAMNQSNYSENHPNPQGTGGLHFQGGPASTSSYIAPFYPSGPPPGGYAVSLGPAGVPAFYSFNPMNTPYYSTTGRNPSALPIVQQNRPSGVVYNQPFYVARPTSPPAVYKPADPSQAQQSPQPNLDHNTSNSNNSNSGNSRYLLQQLNPDGTYSYLPVNLVVNNNNNNSNNTTTIHNNTNLPQSGM</sequence>
<dbReference type="PANTHER" id="PTHR37035">
    <property type="entry name" value="C3H1-TYPE DOMAIN-CONTAINING PROTEIN-RELATED"/>
    <property type="match status" value="1"/>
</dbReference>
<feature type="compositionally biased region" description="Polar residues" evidence="2">
    <location>
        <begin position="1"/>
        <end position="14"/>
    </location>
</feature>
<feature type="zinc finger region" description="C3H1-type" evidence="1">
    <location>
        <begin position="66"/>
        <end position="93"/>
    </location>
</feature>
<reference evidence="4 5" key="1">
    <citation type="submission" date="2020-08" db="EMBL/GenBank/DDBJ databases">
        <authorList>
            <person name="Newling K."/>
            <person name="Davey J."/>
            <person name="Forrester S."/>
        </authorList>
    </citation>
    <scope>NUCLEOTIDE SEQUENCE [LARGE SCALE GENOMIC DNA]</scope>
    <source>
        <strain evidence="5">Crithidia deanei Carvalho (ATCC PRA-265)</strain>
    </source>
</reference>
<feature type="region of interest" description="Disordered" evidence="2">
    <location>
        <begin position="473"/>
        <end position="495"/>
    </location>
</feature>
<feature type="compositionally biased region" description="Low complexity" evidence="2">
    <location>
        <begin position="237"/>
        <end position="249"/>
    </location>
</feature>
<dbReference type="Proteomes" id="UP000515908">
    <property type="component" value="Chromosome 11"/>
</dbReference>
<feature type="compositionally biased region" description="Low complexity" evidence="2">
    <location>
        <begin position="473"/>
        <end position="489"/>
    </location>
</feature>
<keyword evidence="5" id="KW-1185">Reference proteome</keyword>
<keyword evidence="1" id="KW-0479">Metal-binding</keyword>
<evidence type="ECO:0000259" key="3">
    <source>
        <dbReference type="PROSITE" id="PS50103"/>
    </source>
</evidence>
<feature type="domain" description="C3H1-type" evidence="3">
    <location>
        <begin position="66"/>
        <end position="93"/>
    </location>
</feature>
<dbReference type="AlphaFoldDB" id="A0A7G2CEQ6"/>
<dbReference type="PROSITE" id="PS50103">
    <property type="entry name" value="ZF_C3H1"/>
    <property type="match status" value="2"/>
</dbReference>
<name>A0A7G2CEQ6_9TRYP</name>
<evidence type="ECO:0000313" key="5">
    <source>
        <dbReference type="Proteomes" id="UP000515908"/>
    </source>
</evidence>
<proteinExistence type="predicted"/>
<feature type="region of interest" description="Disordered" evidence="2">
    <location>
        <begin position="233"/>
        <end position="256"/>
    </location>
</feature>
<dbReference type="InterPro" id="IPR000571">
    <property type="entry name" value="Znf_CCCH"/>
</dbReference>
<keyword evidence="1" id="KW-0862">Zinc</keyword>
<keyword evidence="1" id="KW-0863">Zinc-finger</keyword>